<evidence type="ECO:0000313" key="2">
    <source>
        <dbReference type="Proteomes" id="UP000626092"/>
    </source>
</evidence>
<keyword evidence="2" id="KW-1185">Reference proteome</keyword>
<dbReference type="EMBL" id="WJXA01000005">
    <property type="protein sequence ID" value="KAF7143715.1"/>
    <property type="molecule type" value="Genomic_DNA"/>
</dbReference>
<reference evidence="1" key="1">
    <citation type="submission" date="2019-11" db="EMBL/GenBank/DDBJ databases">
        <authorList>
            <person name="Liu Y."/>
            <person name="Hou J."/>
            <person name="Li T.-Q."/>
            <person name="Guan C.-H."/>
            <person name="Wu X."/>
            <person name="Wu H.-Z."/>
            <person name="Ling F."/>
            <person name="Zhang R."/>
            <person name="Shi X.-G."/>
            <person name="Ren J.-P."/>
            <person name="Chen E.-F."/>
            <person name="Sun J.-M."/>
        </authorList>
    </citation>
    <scope>NUCLEOTIDE SEQUENCE</scope>
    <source>
        <strain evidence="1">Adult_tree_wgs_1</strain>
        <tissue evidence="1">Leaves</tissue>
    </source>
</reference>
<dbReference type="OrthoDB" id="1675098at2759"/>
<dbReference type="AlphaFoldDB" id="A0A834GZV3"/>
<dbReference type="Proteomes" id="UP000626092">
    <property type="component" value="Unassembled WGS sequence"/>
</dbReference>
<accession>A0A834GZV3</accession>
<comment type="caution">
    <text evidence="1">The sequence shown here is derived from an EMBL/GenBank/DDBJ whole genome shotgun (WGS) entry which is preliminary data.</text>
</comment>
<name>A0A834GZV3_RHOSS</name>
<proteinExistence type="predicted"/>
<gene>
    <name evidence="1" type="ORF">RHSIM_Rhsim05G0225900</name>
</gene>
<protein>
    <submittedName>
        <fullName evidence="1">Uncharacterized protein</fullName>
    </submittedName>
</protein>
<sequence>MRGDQTGKIGRCIRDEIIRVSEQWQKKSYLAAKQGSELDPLPIFKPKEGKIDEIAEAKLYGVRMLLVLRRRFLWGSGGKKKAKKPWKMKALVINMVEWDEGWDERRAKLEAIKKQRAVFEMEPCCDGNLVFDAGRVAALLMLGISAPLSNEKHMLSIPRRIFHYTVELLGRISHALSDDVDHDTLLAYLYHCSSSRVISFGEFDFKRKELFLPVEDGSTNNAIYEKSCSADMQAIKWGIKEEFNNLDMATRLSEQVDNKMATITISDEVHVDSKEQDEEDVLG</sequence>
<organism evidence="1 2">
    <name type="scientific">Rhododendron simsii</name>
    <name type="common">Sims's rhododendron</name>
    <dbReference type="NCBI Taxonomy" id="118357"/>
    <lineage>
        <taxon>Eukaryota</taxon>
        <taxon>Viridiplantae</taxon>
        <taxon>Streptophyta</taxon>
        <taxon>Embryophyta</taxon>
        <taxon>Tracheophyta</taxon>
        <taxon>Spermatophyta</taxon>
        <taxon>Magnoliopsida</taxon>
        <taxon>eudicotyledons</taxon>
        <taxon>Gunneridae</taxon>
        <taxon>Pentapetalae</taxon>
        <taxon>asterids</taxon>
        <taxon>Ericales</taxon>
        <taxon>Ericaceae</taxon>
        <taxon>Ericoideae</taxon>
        <taxon>Rhodoreae</taxon>
        <taxon>Rhododendron</taxon>
    </lineage>
</organism>
<evidence type="ECO:0000313" key="1">
    <source>
        <dbReference type="EMBL" id="KAF7143715.1"/>
    </source>
</evidence>